<evidence type="ECO:0000259" key="5">
    <source>
        <dbReference type="Pfam" id="PF05470"/>
    </source>
</evidence>
<feature type="region of interest" description="Disordered" evidence="4">
    <location>
        <begin position="167"/>
        <end position="230"/>
    </location>
</feature>
<evidence type="ECO:0000313" key="6">
    <source>
        <dbReference type="RefSeq" id="XP_016515519.1"/>
    </source>
</evidence>
<dbReference type="InterPro" id="IPR027516">
    <property type="entry name" value="EIF3C"/>
</dbReference>
<feature type="compositionally biased region" description="Acidic residues" evidence="4">
    <location>
        <begin position="208"/>
        <end position="218"/>
    </location>
</feature>
<feature type="compositionally biased region" description="Acidic residues" evidence="4">
    <location>
        <begin position="11"/>
        <end position="29"/>
    </location>
</feature>
<dbReference type="KEGG" id="nta:107832218"/>
<dbReference type="STRING" id="4097.A0A1S4DQW2"/>
<evidence type="ECO:0000256" key="3">
    <source>
        <dbReference type="ARBA" id="ARBA00022917"/>
    </source>
</evidence>
<evidence type="ECO:0000256" key="2">
    <source>
        <dbReference type="ARBA" id="ARBA00022540"/>
    </source>
</evidence>
<feature type="region of interest" description="Disordered" evidence="4">
    <location>
        <begin position="1"/>
        <end position="62"/>
    </location>
</feature>
<dbReference type="OrthoDB" id="1226524at2759"/>
<feature type="compositionally biased region" description="Basic and acidic residues" evidence="4">
    <location>
        <begin position="53"/>
        <end position="62"/>
    </location>
</feature>
<dbReference type="GO" id="GO:0005852">
    <property type="term" value="C:eukaryotic translation initiation factor 3 complex"/>
    <property type="evidence" value="ECO:0007669"/>
    <property type="project" value="InterPro"/>
</dbReference>
<dbReference type="GO" id="GO:0003743">
    <property type="term" value="F:translation initiation factor activity"/>
    <property type="evidence" value="ECO:0007669"/>
    <property type="project" value="UniProtKB-KW"/>
</dbReference>
<feature type="region of interest" description="Disordered" evidence="4">
    <location>
        <begin position="138"/>
        <end position="157"/>
    </location>
</feature>
<feature type="compositionally biased region" description="Acidic residues" evidence="4">
    <location>
        <begin position="174"/>
        <end position="199"/>
    </location>
</feature>
<feature type="compositionally biased region" description="Low complexity" evidence="4">
    <location>
        <begin position="141"/>
        <end position="152"/>
    </location>
</feature>
<dbReference type="PaxDb" id="4097-A0A1S4DQW2"/>
<dbReference type="RefSeq" id="XP_016515519.1">
    <property type="nucleotide sequence ID" value="XM_016660033.1"/>
</dbReference>
<dbReference type="Pfam" id="PF05470">
    <property type="entry name" value="eIF-3c_N"/>
    <property type="match status" value="1"/>
</dbReference>
<accession>A0A1S4DQW2</accession>
<evidence type="ECO:0000256" key="1">
    <source>
        <dbReference type="ARBA" id="ARBA00022490"/>
    </source>
</evidence>
<protein>
    <submittedName>
        <fullName evidence="6">Eukaryotic translation initiation factor 3 subunit C-like</fullName>
    </submittedName>
</protein>
<dbReference type="GO" id="GO:0003723">
    <property type="term" value="F:RNA binding"/>
    <property type="evidence" value="ECO:0007669"/>
    <property type="project" value="InterPro"/>
</dbReference>
<proteinExistence type="predicted"/>
<dbReference type="OMA" id="KAPRIYI"/>
<gene>
    <name evidence="6" type="primary">LOC107832218</name>
</gene>
<feature type="domain" description="Eukaryotic translation initiation factor 3 subunit C N-terminal" evidence="5">
    <location>
        <begin position="47"/>
        <end position="336"/>
    </location>
</feature>
<sequence>MASRFWTQGDSETEDEEESDYEQEDDEGPAETTVAAAGSRYLAAGDSDSDESDGQKRVVRSAKDKRFEELSATVDQMKNAMKINDWVSLQESFDKINKQLEKVMRITESVKAPNLYIKALVMLEDFLSQALANKEAKKKMSSSNAKALNSMKQKLKKNNKQYEELINKYRENPPESEDEAGDDEESEEEEEDDEEEFEEDPTKIAAASDEEDDEDESRDETAESGTGWEKMLSKKEKLLDKQFKDPSQITWETVNKKFKEIVAARGRKGTGKIELVEQLTFLTKVAKTPAQKLEILFSVVSAQFDVNPSLSGHMPINVWKKCVQNMLTILDVLTQYP</sequence>
<dbReference type="SMR" id="A0A1S4DQW2"/>
<dbReference type="PANTHER" id="PTHR13937">
    <property type="entry name" value="EUKARYOTIC TRANSLATION INITATION FACTOR 3, SUBUNIT 8 EIF3S8 -RELATED"/>
    <property type="match status" value="1"/>
</dbReference>
<keyword evidence="1" id="KW-0963">Cytoplasm</keyword>
<keyword evidence="3" id="KW-0648">Protein biosynthesis</keyword>
<evidence type="ECO:0000256" key="4">
    <source>
        <dbReference type="SAM" id="MobiDB-lite"/>
    </source>
</evidence>
<dbReference type="PANTHER" id="PTHR13937:SF0">
    <property type="entry name" value="EUKARYOTIC TRANSLATION INITIATION FACTOR 3 SUBUNIT C-RELATED"/>
    <property type="match status" value="1"/>
</dbReference>
<dbReference type="InterPro" id="IPR008905">
    <property type="entry name" value="EIF3C_N_dom"/>
</dbReference>
<feature type="non-terminal residue" evidence="6">
    <location>
        <position position="337"/>
    </location>
</feature>
<keyword evidence="2" id="KW-0396">Initiation factor</keyword>
<name>A0A1S4DQW2_TOBAC</name>
<dbReference type="AlphaFoldDB" id="A0A1S4DQW2"/>
<dbReference type="GO" id="GO:0031369">
    <property type="term" value="F:translation initiation factor binding"/>
    <property type="evidence" value="ECO:0007669"/>
    <property type="project" value="InterPro"/>
</dbReference>
<organism evidence="6">
    <name type="scientific">Nicotiana tabacum</name>
    <name type="common">Common tobacco</name>
    <dbReference type="NCBI Taxonomy" id="4097"/>
    <lineage>
        <taxon>Eukaryota</taxon>
        <taxon>Viridiplantae</taxon>
        <taxon>Streptophyta</taxon>
        <taxon>Embryophyta</taxon>
        <taxon>Tracheophyta</taxon>
        <taxon>Spermatophyta</taxon>
        <taxon>Magnoliopsida</taxon>
        <taxon>eudicotyledons</taxon>
        <taxon>Gunneridae</taxon>
        <taxon>Pentapetalae</taxon>
        <taxon>asterids</taxon>
        <taxon>lamiids</taxon>
        <taxon>Solanales</taxon>
        <taxon>Solanaceae</taxon>
        <taxon>Nicotianoideae</taxon>
        <taxon>Nicotianeae</taxon>
        <taxon>Nicotiana</taxon>
    </lineage>
</organism>
<reference evidence="6" key="1">
    <citation type="submission" date="2025-08" db="UniProtKB">
        <authorList>
            <consortium name="RefSeq"/>
        </authorList>
    </citation>
    <scope>IDENTIFICATION</scope>
</reference>